<dbReference type="PANTHER" id="PTHR44229:SF4">
    <property type="entry name" value="15-HYDROXYPROSTAGLANDIN DEHYDROGENASE [NAD(+)]"/>
    <property type="match status" value="1"/>
</dbReference>
<dbReference type="InterPro" id="IPR002347">
    <property type="entry name" value="SDR_fam"/>
</dbReference>
<dbReference type="SUPFAM" id="SSF51735">
    <property type="entry name" value="NAD(P)-binding Rossmann-fold domains"/>
    <property type="match status" value="1"/>
</dbReference>
<dbReference type="PROSITE" id="PS00061">
    <property type="entry name" value="ADH_SHORT"/>
    <property type="match status" value="1"/>
</dbReference>
<dbReference type="Proteomes" id="UP000054342">
    <property type="component" value="Unassembled WGS sequence"/>
</dbReference>
<reference evidence="4 5" key="1">
    <citation type="submission" date="2015-01" db="EMBL/GenBank/DDBJ databases">
        <title>The Genome Sequence of Exophiala xenobiotica CBS118157.</title>
        <authorList>
            <consortium name="The Broad Institute Genomics Platform"/>
            <person name="Cuomo C."/>
            <person name="de Hoog S."/>
            <person name="Gorbushina A."/>
            <person name="Stielow B."/>
            <person name="Teixiera M."/>
            <person name="Abouelleil A."/>
            <person name="Chapman S.B."/>
            <person name="Priest M."/>
            <person name="Young S.K."/>
            <person name="Wortman J."/>
            <person name="Nusbaum C."/>
            <person name="Birren B."/>
        </authorList>
    </citation>
    <scope>NUCLEOTIDE SEQUENCE [LARGE SCALE GENOMIC DNA]</scope>
    <source>
        <strain evidence="4 5">CBS 118157</strain>
    </source>
</reference>
<dbReference type="STRING" id="348802.A0A0D2DCS9"/>
<dbReference type="InterPro" id="IPR036291">
    <property type="entry name" value="NAD(P)-bd_dom_sf"/>
</dbReference>
<evidence type="ECO:0000313" key="4">
    <source>
        <dbReference type="EMBL" id="KIW60072.1"/>
    </source>
</evidence>
<dbReference type="HOGENOM" id="CLU_010194_13_2_1"/>
<proteinExistence type="inferred from homology"/>
<comment type="similarity">
    <text evidence="1">Belongs to the short-chain dehydrogenases/reductases (SDR) family.</text>
</comment>
<keyword evidence="5" id="KW-1185">Reference proteome</keyword>
<name>A0A0D2DCS9_9EURO</name>
<dbReference type="GeneID" id="25322225"/>
<dbReference type="Pfam" id="PF00106">
    <property type="entry name" value="adh_short"/>
    <property type="match status" value="1"/>
</dbReference>
<evidence type="ECO:0000256" key="1">
    <source>
        <dbReference type="ARBA" id="ARBA00006484"/>
    </source>
</evidence>
<dbReference type="PRINTS" id="PR00081">
    <property type="entry name" value="GDHRDH"/>
</dbReference>
<keyword evidence="2" id="KW-0521">NADP</keyword>
<evidence type="ECO:0000256" key="2">
    <source>
        <dbReference type="ARBA" id="ARBA00022857"/>
    </source>
</evidence>
<keyword evidence="3" id="KW-0560">Oxidoreductase</keyword>
<dbReference type="OrthoDB" id="37659at2759"/>
<organism evidence="4 5">
    <name type="scientific">Exophiala xenobiotica</name>
    <dbReference type="NCBI Taxonomy" id="348802"/>
    <lineage>
        <taxon>Eukaryota</taxon>
        <taxon>Fungi</taxon>
        <taxon>Dikarya</taxon>
        <taxon>Ascomycota</taxon>
        <taxon>Pezizomycotina</taxon>
        <taxon>Eurotiomycetes</taxon>
        <taxon>Chaetothyriomycetidae</taxon>
        <taxon>Chaetothyriales</taxon>
        <taxon>Herpotrichiellaceae</taxon>
        <taxon>Exophiala</taxon>
    </lineage>
</organism>
<dbReference type="Gene3D" id="3.40.50.720">
    <property type="entry name" value="NAD(P)-binding Rossmann-like Domain"/>
    <property type="match status" value="1"/>
</dbReference>
<dbReference type="PANTHER" id="PTHR44229">
    <property type="entry name" value="15-HYDROXYPROSTAGLANDIN DEHYDROGENASE [NAD(+)]"/>
    <property type="match status" value="1"/>
</dbReference>
<dbReference type="AlphaFoldDB" id="A0A0D2DCS9"/>
<dbReference type="RefSeq" id="XP_013320656.1">
    <property type="nucleotide sequence ID" value="XM_013465202.1"/>
</dbReference>
<evidence type="ECO:0000313" key="5">
    <source>
        <dbReference type="Proteomes" id="UP000054342"/>
    </source>
</evidence>
<sequence length="295" mass="31982">MAGHGPVGDFPIKGKIVLITGGGSGIGLSLAKQCHEKGARVVVGDLKLTQEAQDFLTSKPESDLFFKTCDVTSWKSLEALITASLKTFGDVPDVYAPVAGVFDPSWSNFWDDTEGESYKTVAINIQHPVKLTRLAMRALASAGKQGVVCHVASTAGIRGNFFAPLYATTKHAVVGLTKSLGQADPEFGVRIVCVLPGTVKSPLWEDRDDDVMKLTKYSERKLMPPSTIADMILRMVESKEYSGGTCVLKTIAEEKVIEEGWDKQAGKYDPSPRPDADLSHIREVLAAERGKKWAE</sequence>
<dbReference type="GO" id="GO:0016616">
    <property type="term" value="F:oxidoreductase activity, acting on the CH-OH group of donors, NAD or NADP as acceptor"/>
    <property type="evidence" value="ECO:0007669"/>
    <property type="project" value="TreeGrafter"/>
</dbReference>
<dbReference type="EMBL" id="KN847317">
    <property type="protein sequence ID" value="KIW60072.1"/>
    <property type="molecule type" value="Genomic_DNA"/>
</dbReference>
<accession>A0A0D2DCS9</accession>
<evidence type="ECO:0000256" key="3">
    <source>
        <dbReference type="ARBA" id="ARBA00023002"/>
    </source>
</evidence>
<dbReference type="GO" id="GO:0005737">
    <property type="term" value="C:cytoplasm"/>
    <property type="evidence" value="ECO:0007669"/>
    <property type="project" value="TreeGrafter"/>
</dbReference>
<protein>
    <submittedName>
        <fullName evidence="4">Uncharacterized protein</fullName>
    </submittedName>
</protein>
<gene>
    <name evidence="4" type="ORF">PV05_00317</name>
</gene>
<dbReference type="InterPro" id="IPR020904">
    <property type="entry name" value="Sc_DH/Rdtase_CS"/>
</dbReference>